<evidence type="ECO:0000313" key="3">
    <source>
        <dbReference type="EMBL" id="KAI9197572.1"/>
    </source>
</evidence>
<reference evidence="3 4" key="1">
    <citation type="journal article" date="2022" name="Plant J.">
        <title>Strategies of tolerance reflected in two North American maple genomes.</title>
        <authorList>
            <person name="McEvoy S.L."/>
            <person name="Sezen U.U."/>
            <person name="Trouern-Trend A."/>
            <person name="McMahon S.M."/>
            <person name="Schaberg P.G."/>
            <person name="Yang J."/>
            <person name="Wegrzyn J.L."/>
            <person name="Swenson N.G."/>
        </authorList>
    </citation>
    <scope>NUCLEOTIDE SEQUENCE [LARGE SCALE GENOMIC DNA]</scope>
    <source>
        <strain evidence="3">91603</strain>
    </source>
</reference>
<evidence type="ECO:0000313" key="4">
    <source>
        <dbReference type="Proteomes" id="UP001064489"/>
    </source>
</evidence>
<dbReference type="GO" id="GO:0008270">
    <property type="term" value="F:zinc ion binding"/>
    <property type="evidence" value="ECO:0007669"/>
    <property type="project" value="UniProtKB-KW"/>
</dbReference>
<keyword evidence="4" id="KW-1185">Reference proteome</keyword>
<dbReference type="InterPro" id="IPR036875">
    <property type="entry name" value="Znf_CCHC_sf"/>
</dbReference>
<dbReference type="PROSITE" id="PS50158">
    <property type="entry name" value="ZF_CCHC"/>
    <property type="match status" value="1"/>
</dbReference>
<dbReference type="Gene3D" id="4.10.60.10">
    <property type="entry name" value="Zinc finger, CCHC-type"/>
    <property type="match status" value="1"/>
</dbReference>
<dbReference type="SMART" id="SM00343">
    <property type="entry name" value="ZnF_C2HC"/>
    <property type="match status" value="2"/>
</dbReference>
<evidence type="ECO:0000256" key="1">
    <source>
        <dbReference type="PROSITE-ProRule" id="PRU00047"/>
    </source>
</evidence>
<protein>
    <recommendedName>
        <fullName evidence="2">CCHC-type domain-containing protein</fullName>
    </recommendedName>
</protein>
<dbReference type="Proteomes" id="UP001064489">
    <property type="component" value="Chromosome 13"/>
</dbReference>
<evidence type="ECO:0000259" key="2">
    <source>
        <dbReference type="PROSITE" id="PS50158"/>
    </source>
</evidence>
<proteinExistence type="predicted"/>
<organism evidence="3 4">
    <name type="scientific">Acer negundo</name>
    <name type="common">Box elder</name>
    <dbReference type="NCBI Taxonomy" id="4023"/>
    <lineage>
        <taxon>Eukaryota</taxon>
        <taxon>Viridiplantae</taxon>
        <taxon>Streptophyta</taxon>
        <taxon>Embryophyta</taxon>
        <taxon>Tracheophyta</taxon>
        <taxon>Spermatophyta</taxon>
        <taxon>Magnoliopsida</taxon>
        <taxon>eudicotyledons</taxon>
        <taxon>Gunneridae</taxon>
        <taxon>Pentapetalae</taxon>
        <taxon>rosids</taxon>
        <taxon>malvids</taxon>
        <taxon>Sapindales</taxon>
        <taxon>Sapindaceae</taxon>
        <taxon>Hippocastanoideae</taxon>
        <taxon>Acereae</taxon>
        <taxon>Acer</taxon>
    </lineage>
</organism>
<dbReference type="Pfam" id="PF00098">
    <property type="entry name" value="zf-CCHC"/>
    <property type="match status" value="1"/>
</dbReference>
<dbReference type="InterPro" id="IPR001878">
    <property type="entry name" value="Znf_CCHC"/>
</dbReference>
<name>A0AAD5JRS7_ACENE</name>
<keyword evidence="1" id="KW-0862">Zinc</keyword>
<dbReference type="SUPFAM" id="SSF57756">
    <property type="entry name" value="Retrovirus zinc finger-like domains"/>
    <property type="match status" value="1"/>
</dbReference>
<dbReference type="Pfam" id="PF22936">
    <property type="entry name" value="Pol_BBD"/>
    <property type="match status" value="1"/>
</dbReference>
<sequence length="191" mass="21000">MSKVHCYICSEYGHIANQCKKKFCNYCKQSGHLISDYRRRPQNRTSQAFNAVSSTFTSTTIPSELGSNNLTSKTVQQMIQSAFSDFGLTSKDVSSSLWYMDSTASNHMTSSLAPLANVKSYAGNMQIRTANGETLPIKSVGDIPYTLPLTNVFHALDLTSNLIFVGQLIDENCNVSFSKSGCVVQDHDSGR</sequence>
<dbReference type="EMBL" id="JAJSOW010000002">
    <property type="protein sequence ID" value="KAI9197572.1"/>
    <property type="molecule type" value="Genomic_DNA"/>
</dbReference>
<feature type="domain" description="CCHC-type" evidence="2">
    <location>
        <begin position="6"/>
        <end position="21"/>
    </location>
</feature>
<dbReference type="GO" id="GO:0003676">
    <property type="term" value="F:nucleic acid binding"/>
    <property type="evidence" value="ECO:0007669"/>
    <property type="project" value="InterPro"/>
</dbReference>
<gene>
    <name evidence="3" type="ORF">LWI28_000890</name>
</gene>
<dbReference type="AlphaFoldDB" id="A0AAD5JRS7"/>
<dbReference type="InterPro" id="IPR054722">
    <property type="entry name" value="PolX-like_BBD"/>
</dbReference>
<keyword evidence="1" id="KW-0479">Metal-binding</keyword>
<accession>A0AAD5JRS7</accession>
<comment type="caution">
    <text evidence="3">The sequence shown here is derived from an EMBL/GenBank/DDBJ whole genome shotgun (WGS) entry which is preliminary data.</text>
</comment>
<keyword evidence="1" id="KW-0863">Zinc-finger</keyword>